<reference evidence="15" key="1">
    <citation type="journal article" date="2024" name="Algal Res.">
        <title>Biochemical, toxicological and genomic investigation of a high-biomass producing Limnothrix strain isolated from Italian shallow drinking water reservoir.</title>
        <authorList>
            <person name="Simonazzi M."/>
            <person name="Shishido T.K."/>
            <person name="Delbaje E."/>
            <person name="Wahlsten M."/>
            <person name="Fewer D.P."/>
            <person name="Sivonen K."/>
            <person name="Pezzolesi L."/>
            <person name="Pistocchi R."/>
        </authorList>
    </citation>
    <scope>NUCLEOTIDE SEQUENCE [LARGE SCALE GENOMIC DNA]</scope>
    <source>
        <strain evidence="15">LRLZ20PSL1</strain>
    </source>
</reference>
<organism evidence="14 15">
    <name type="scientific">Limnothrix redekei LRLZ20PSL1</name>
    <dbReference type="NCBI Taxonomy" id="3112953"/>
    <lineage>
        <taxon>Bacteria</taxon>
        <taxon>Bacillati</taxon>
        <taxon>Cyanobacteriota</taxon>
        <taxon>Cyanophyceae</taxon>
        <taxon>Pseudanabaenales</taxon>
        <taxon>Pseudanabaenaceae</taxon>
        <taxon>Limnothrix</taxon>
    </lineage>
</organism>
<evidence type="ECO:0000256" key="5">
    <source>
        <dbReference type="ARBA" id="ARBA00022862"/>
    </source>
</evidence>
<dbReference type="Pfam" id="PF00578">
    <property type="entry name" value="AhpC-TSA"/>
    <property type="match status" value="1"/>
</dbReference>
<feature type="domain" description="Thioredoxin" evidence="13">
    <location>
        <begin position="3"/>
        <end position="156"/>
    </location>
</feature>
<evidence type="ECO:0000256" key="2">
    <source>
        <dbReference type="ARBA" id="ARBA00011245"/>
    </source>
</evidence>
<protein>
    <recommendedName>
        <fullName evidence="3">thioredoxin-dependent peroxiredoxin</fullName>
        <ecNumber evidence="3">1.11.1.24</ecNumber>
    </recommendedName>
    <alternativeName>
        <fullName evidence="11">Bacterioferritin comigratory protein</fullName>
    </alternativeName>
    <alternativeName>
        <fullName evidence="9">Thioredoxin peroxidase</fullName>
    </alternativeName>
</protein>
<comment type="function">
    <text evidence="1">Thiol-specific peroxidase that catalyzes the reduction of hydrogen peroxide and organic hydroperoxides to water and alcohols, respectively. Plays a role in cell protection against oxidative stress by detoxifying peroxides and as sensor of hydrogen peroxide-mediated signaling events.</text>
</comment>
<dbReference type="CDD" id="cd03017">
    <property type="entry name" value="PRX_BCP"/>
    <property type="match status" value="1"/>
</dbReference>
<dbReference type="SUPFAM" id="SSF52833">
    <property type="entry name" value="Thioredoxin-like"/>
    <property type="match status" value="1"/>
</dbReference>
<dbReference type="InterPro" id="IPR000866">
    <property type="entry name" value="AhpC/TSA"/>
</dbReference>
<comment type="subunit">
    <text evidence="2">Monomer.</text>
</comment>
<keyword evidence="5" id="KW-0049">Antioxidant</keyword>
<comment type="caution">
    <text evidence="14">The sequence shown here is derived from an EMBL/GenBank/DDBJ whole genome shotgun (WGS) entry which is preliminary data.</text>
</comment>
<keyword evidence="8" id="KW-0676">Redox-active center</keyword>
<name>A0ABW7CCS4_9CYAN</name>
<evidence type="ECO:0000256" key="6">
    <source>
        <dbReference type="ARBA" id="ARBA00023002"/>
    </source>
</evidence>
<dbReference type="InterPro" id="IPR036249">
    <property type="entry name" value="Thioredoxin-like_sf"/>
</dbReference>
<comment type="catalytic activity">
    <reaction evidence="12">
        <text>a hydroperoxide + [thioredoxin]-dithiol = an alcohol + [thioredoxin]-disulfide + H2O</text>
        <dbReference type="Rhea" id="RHEA:62620"/>
        <dbReference type="Rhea" id="RHEA-COMP:10698"/>
        <dbReference type="Rhea" id="RHEA-COMP:10700"/>
        <dbReference type="ChEBI" id="CHEBI:15377"/>
        <dbReference type="ChEBI" id="CHEBI:29950"/>
        <dbReference type="ChEBI" id="CHEBI:30879"/>
        <dbReference type="ChEBI" id="CHEBI:35924"/>
        <dbReference type="ChEBI" id="CHEBI:50058"/>
        <dbReference type="EC" id="1.11.1.24"/>
    </reaction>
</comment>
<dbReference type="PIRSF" id="PIRSF000239">
    <property type="entry name" value="AHPC"/>
    <property type="match status" value="1"/>
</dbReference>
<keyword evidence="4 14" id="KW-0575">Peroxidase</keyword>
<dbReference type="GO" id="GO:0140824">
    <property type="term" value="F:thioredoxin-dependent peroxiredoxin activity"/>
    <property type="evidence" value="ECO:0007669"/>
    <property type="project" value="UniProtKB-EC"/>
</dbReference>
<dbReference type="EMBL" id="JAZAQF010000086">
    <property type="protein sequence ID" value="MFG3818952.1"/>
    <property type="molecule type" value="Genomic_DNA"/>
</dbReference>
<proteinExistence type="inferred from homology"/>
<evidence type="ECO:0000259" key="13">
    <source>
        <dbReference type="PROSITE" id="PS51352"/>
    </source>
</evidence>
<keyword evidence="7" id="KW-1015">Disulfide bond</keyword>
<evidence type="ECO:0000256" key="10">
    <source>
        <dbReference type="ARBA" id="ARBA00038489"/>
    </source>
</evidence>
<dbReference type="InterPro" id="IPR050924">
    <property type="entry name" value="Peroxiredoxin_BCP/PrxQ"/>
</dbReference>
<dbReference type="PANTHER" id="PTHR42801:SF4">
    <property type="entry name" value="AHPC_TSA FAMILY PROTEIN"/>
    <property type="match status" value="1"/>
</dbReference>
<evidence type="ECO:0000256" key="7">
    <source>
        <dbReference type="ARBA" id="ARBA00023157"/>
    </source>
</evidence>
<evidence type="ECO:0000313" key="14">
    <source>
        <dbReference type="EMBL" id="MFG3818952.1"/>
    </source>
</evidence>
<dbReference type="PANTHER" id="PTHR42801">
    <property type="entry name" value="THIOREDOXIN-DEPENDENT PEROXIDE REDUCTASE"/>
    <property type="match status" value="1"/>
</dbReference>
<evidence type="ECO:0000256" key="8">
    <source>
        <dbReference type="ARBA" id="ARBA00023284"/>
    </source>
</evidence>
<dbReference type="PROSITE" id="PS51352">
    <property type="entry name" value="THIOREDOXIN_2"/>
    <property type="match status" value="1"/>
</dbReference>
<dbReference type="RefSeq" id="WP_393014591.1">
    <property type="nucleotide sequence ID" value="NZ_JAZAQF010000086.1"/>
</dbReference>
<dbReference type="NCBIfam" id="NF006960">
    <property type="entry name" value="PRK09437.1"/>
    <property type="match status" value="1"/>
</dbReference>
<sequence>MTLSVGDLAPDFTLPDGEGNLVQLSALRGQRVVLYFYPRDNTPGCTKEACGFRNHHAEFQAANTVILGVSTDDAKAHQKFTQKFSLPFPLLCDLDGSVATAYESYGPKKFMGKEYIGVFRQTFVIGVDGRIEQIYRKVKPETHPTQVLADLSTPLASPE</sequence>
<accession>A0ABW7CCS4</accession>
<comment type="similarity">
    <text evidence="10">Belongs to the peroxiredoxin family. BCP/PrxQ subfamily.</text>
</comment>
<evidence type="ECO:0000256" key="12">
    <source>
        <dbReference type="ARBA" id="ARBA00049091"/>
    </source>
</evidence>
<evidence type="ECO:0000256" key="1">
    <source>
        <dbReference type="ARBA" id="ARBA00003330"/>
    </source>
</evidence>
<dbReference type="InterPro" id="IPR024706">
    <property type="entry name" value="Peroxiredoxin_AhpC-typ"/>
</dbReference>
<evidence type="ECO:0000256" key="11">
    <source>
        <dbReference type="ARBA" id="ARBA00041373"/>
    </source>
</evidence>
<dbReference type="Gene3D" id="3.40.30.10">
    <property type="entry name" value="Glutaredoxin"/>
    <property type="match status" value="1"/>
</dbReference>
<dbReference type="EC" id="1.11.1.24" evidence="3"/>
<evidence type="ECO:0000256" key="3">
    <source>
        <dbReference type="ARBA" id="ARBA00013017"/>
    </source>
</evidence>
<dbReference type="InterPro" id="IPR013766">
    <property type="entry name" value="Thioredoxin_domain"/>
</dbReference>
<keyword evidence="6 14" id="KW-0560">Oxidoreductase</keyword>
<gene>
    <name evidence="14" type="primary">bcp</name>
    <name evidence="14" type="ORF">VPK24_15015</name>
</gene>
<dbReference type="Proteomes" id="UP001604335">
    <property type="component" value="Unassembled WGS sequence"/>
</dbReference>
<evidence type="ECO:0000256" key="9">
    <source>
        <dbReference type="ARBA" id="ARBA00032824"/>
    </source>
</evidence>
<keyword evidence="15" id="KW-1185">Reference proteome</keyword>
<evidence type="ECO:0000256" key="4">
    <source>
        <dbReference type="ARBA" id="ARBA00022559"/>
    </source>
</evidence>
<evidence type="ECO:0000313" key="15">
    <source>
        <dbReference type="Proteomes" id="UP001604335"/>
    </source>
</evidence>